<dbReference type="GO" id="GO:0005773">
    <property type="term" value="C:vacuole"/>
    <property type="evidence" value="ECO:0007669"/>
    <property type="project" value="UniProtKB-SubCell"/>
</dbReference>
<dbReference type="InterPro" id="IPR051415">
    <property type="entry name" value="LAAT-1"/>
</dbReference>
<evidence type="ECO:0000256" key="5">
    <source>
        <dbReference type="ARBA" id="ARBA00022692"/>
    </source>
</evidence>
<proteinExistence type="inferred from homology"/>
<feature type="transmembrane region" description="Helical" evidence="11">
    <location>
        <begin position="14"/>
        <end position="35"/>
    </location>
</feature>
<dbReference type="OrthoDB" id="8048523at2759"/>
<dbReference type="GO" id="GO:0098588">
    <property type="term" value="C:bounding membrane of organelle"/>
    <property type="evidence" value="ECO:0007669"/>
    <property type="project" value="UniProtKB-ARBA"/>
</dbReference>
<dbReference type="GO" id="GO:0015101">
    <property type="term" value="F:organic cation transmembrane transporter activity"/>
    <property type="evidence" value="ECO:0007669"/>
    <property type="project" value="UniProtKB-ARBA"/>
</dbReference>
<dbReference type="GO" id="GO:0015179">
    <property type="term" value="F:L-amino acid transmembrane transporter activity"/>
    <property type="evidence" value="ECO:0007669"/>
    <property type="project" value="UniProtKB-ARBA"/>
</dbReference>
<sequence>MFPPSQGLRLDIDAISQIFGSISIACWIVVFSPQIIENWKRSSSEGLSIVFIVIWLAGDFFNIIGAVLQGVLPTMIILAVYYTLADIVLLLQCFWYKGFTLRDDYKKPGDDSDSTATTPSERSPLLSAQRHPANGSTYTNGTSTEITRPRISDIDRRHSSHSQGSFRKRFLSIDGTHLSPATPLHDDPSQVARATVPRPQPAQSTVQTVLFNLGTIILVISAGVFGWWLSASQATPPDSDSSDYDHSTDSTLHFNFWGQISGYVCAALYLGSRVPQLLLNYRRKSTEGISMLFFLFACLGNLTYVLSIVVYKPRCSGKHGVCGDGEARAIYAKYVAVNASWLLGSFGTLLLDACVFVQYFIYRKEEDSDQEDG</sequence>
<dbReference type="AlphaFoldDB" id="A0A6A5QVN0"/>
<feature type="compositionally biased region" description="Basic and acidic residues" evidence="10">
    <location>
        <begin position="147"/>
        <end position="157"/>
    </location>
</feature>
<dbReference type="GO" id="GO:0012505">
    <property type="term" value="C:endomembrane system"/>
    <property type="evidence" value="ECO:0007669"/>
    <property type="project" value="UniProtKB-SubCell"/>
</dbReference>
<protein>
    <submittedName>
        <fullName evidence="12">PQ loop repeat-domain-containing protein</fullName>
    </submittedName>
</protein>
<feature type="transmembrane region" description="Helical" evidence="11">
    <location>
        <begin position="291"/>
        <end position="311"/>
    </location>
</feature>
<evidence type="ECO:0000256" key="1">
    <source>
        <dbReference type="ARBA" id="ARBA00004116"/>
    </source>
</evidence>
<feature type="transmembrane region" description="Helical" evidence="11">
    <location>
        <begin position="74"/>
        <end position="96"/>
    </location>
</feature>
<dbReference type="Pfam" id="PF04193">
    <property type="entry name" value="PQ-loop"/>
    <property type="match status" value="2"/>
</dbReference>
<name>A0A6A5QVN0_AMPQU</name>
<evidence type="ECO:0000313" key="12">
    <source>
        <dbReference type="EMBL" id="KAF1918880.1"/>
    </source>
</evidence>
<keyword evidence="4" id="KW-0926">Vacuole</keyword>
<evidence type="ECO:0000256" key="11">
    <source>
        <dbReference type="SAM" id="Phobius"/>
    </source>
</evidence>
<evidence type="ECO:0000256" key="2">
    <source>
        <dbReference type="ARBA" id="ARBA00004127"/>
    </source>
</evidence>
<dbReference type="SMART" id="SM00679">
    <property type="entry name" value="CTNS"/>
    <property type="match status" value="2"/>
</dbReference>
<evidence type="ECO:0000313" key="13">
    <source>
        <dbReference type="Proteomes" id="UP000800096"/>
    </source>
</evidence>
<keyword evidence="8 11" id="KW-0472">Membrane</keyword>
<reference evidence="12" key="1">
    <citation type="journal article" date="2020" name="Stud. Mycol.">
        <title>101 Dothideomycetes genomes: a test case for predicting lifestyles and emergence of pathogens.</title>
        <authorList>
            <person name="Haridas S."/>
            <person name="Albert R."/>
            <person name="Binder M."/>
            <person name="Bloem J."/>
            <person name="Labutti K."/>
            <person name="Salamov A."/>
            <person name="Andreopoulos B."/>
            <person name="Baker S."/>
            <person name="Barry K."/>
            <person name="Bills G."/>
            <person name="Bluhm B."/>
            <person name="Cannon C."/>
            <person name="Castanera R."/>
            <person name="Culley D."/>
            <person name="Daum C."/>
            <person name="Ezra D."/>
            <person name="Gonzalez J."/>
            <person name="Henrissat B."/>
            <person name="Kuo A."/>
            <person name="Liang C."/>
            <person name="Lipzen A."/>
            <person name="Lutzoni F."/>
            <person name="Magnuson J."/>
            <person name="Mondo S."/>
            <person name="Nolan M."/>
            <person name="Ohm R."/>
            <person name="Pangilinan J."/>
            <person name="Park H.-J."/>
            <person name="Ramirez L."/>
            <person name="Alfaro M."/>
            <person name="Sun H."/>
            <person name="Tritt A."/>
            <person name="Yoshinaga Y."/>
            <person name="Zwiers L.-H."/>
            <person name="Turgeon B."/>
            <person name="Goodwin S."/>
            <person name="Spatafora J."/>
            <person name="Crous P."/>
            <person name="Grigoriev I."/>
        </authorList>
    </citation>
    <scope>NUCLEOTIDE SEQUENCE</scope>
    <source>
        <strain evidence="12">HMLAC05119</strain>
    </source>
</reference>
<comment type="similarity">
    <text evidence="9">Belongs to the laat-1 family.</text>
</comment>
<feature type="transmembrane region" description="Helical" evidence="11">
    <location>
        <begin position="341"/>
        <end position="362"/>
    </location>
</feature>
<dbReference type="GO" id="GO:0034488">
    <property type="term" value="P:basic amino acid transmembrane export from vacuole"/>
    <property type="evidence" value="ECO:0007669"/>
    <property type="project" value="UniProtKB-ARBA"/>
</dbReference>
<feature type="region of interest" description="Disordered" evidence="10">
    <location>
        <begin position="107"/>
        <end position="163"/>
    </location>
</feature>
<keyword evidence="13" id="KW-1185">Reference proteome</keyword>
<evidence type="ECO:0000256" key="10">
    <source>
        <dbReference type="SAM" id="MobiDB-lite"/>
    </source>
</evidence>
<evidence type="ECO:0000256" key="6">
    <source>
        <dbReference type="ARBA" id="ARBA00022737"/>
    </source>
</evidence>
<accession>A0A6A5QVN0</accession>
<feature type="compositionally biased region" description="Polar residues" evidence="10">
    <location>
        <begin position="134"/>
        <end position="146"/>
    </location>
</feature>
<feature type="transmembrane region" description="Helical" evidence="11">
    <location>
        <begin position="209"/>
        <end position="230"/>
    </location>
</feature>
<evidence type="ECO:0000256" key="8">
    <source>
        <dbReference type="ARBA" id="ARBA00023136"/>
    </source>
</evidence>
<gene>
    <name evidence="12" type="ORF">BDU57DRAFT_592902</name>
</gene>
<dbReference type="EMBL" id="ML979133">
    <property type="protein sequence ID" value="KAF1918880.1"/>
    <property type="molecule type" value="Genomic_DNA"/>
</dbReference>
<keyword evidence="7 11" id="KW-1133">Transmembrane helix</keyword>
<dbReference type="FunFam" id="1.20.1280.290:FF:000011">
    <property type="entry name" value="PQ loop repeat protein"/>
    <property type="match status" value="1"/>
</dbReference>
<organism evidence="12 13">
    <name type="scientific">Ampelomyces quisqualis</name>
    <name type="common">Powdery mildew agent</name>
    <dbReference type="NCBI Taxonomy" id="50730"/>
    <lineage>
        <taxon>Eukaryota</taxon>
        <taxon>Fungi</taxon>
        <taxon>Dikarya</taxon>
        <taxon>Ascomycota</taxon>
        <taxon>Pezizomycotina</taxon>
        <taxon>Dothideomycetes</taxon>
        <taxon>Pleosporomycetidae</taxon>
        <taxon>Pleosporales</taxon>
        <taxon>Pleosporineae</taxon>
        <taxon>Phaeosphaeriaceae</taxon>
        <taxon>Ampelomyces</taxon>
    </lineage>
</organism>
<dbReference type="Proteomes" id="UP000800096">
    <property type="component" value="Unassembled WGS sequence"/>
</dbReference>
<feature type="transmembrane region" description="Helical" evidence="11">
    <location>
        <begin position="47"/>
        <end position="68"/>
    </location>
</feature>
<dbReference type="Gene3D" id="1.20.1280.290">
    <property type="match status" value="2"/>
</dbReference>
<evidence type="ECO:0000256" key="4">
    <source>
        <dbReference type="ARBA" id="ARBA00022554"/>
    </source>
</evidence>
<dbReference type="InterPro" id="IPR006603">
    <property type="entry name" value="PQ-loop_rpt"/>
</dbReference>
<evidence type="ECO:0000256" key="7">
    <source>
        <dbReference type="ARBA" id="ARBA00022989"/>
    </source>
</evidence>
<keyword evidence="5 11" id="KW-0812">Transmembrane</keyword>
<comment type="subcellular location">
    <subcellularLocation>
        <location evidence="2">Endomembrane system</location>
        <topology evidence="2">Multi-pass membrane protein</topology>
    </subcellularLocation>
    <subcellularLocation>
        <location evidence="1">Vacuole</location>
    </subcellularLocation>
</comment>
<dbReference type="GO" id="GO:0015174">
    <property type="term" value="F:basic amino acid transmembrane transporter activity"/>
    <property type="evidence" value="ECO:0007669"/>
    <property type="project" value="UniProtKB-ARBA"/>
</dbReference>
<keyword evidence="3" id="KW-0813">Transport</keyword>
<dbReference type="GO" id="GO:0034490">
    <property type="term" value="P:basic amino acid transmembrane import into vacuole"/>
    <property type="evidence" value="ECO:0007669"/>
    <property type="project" value="UniProtKB-ARBA"/>
</dbReference>
<dbReference type="PANTHER" id="PTHR16201">
    <property type="entry name" value="SEVEN TRANSMEMBRANE PROTEIN 1-RELATED"/>
    <property type="match status" value="1"/>
</dbReference>
<keyword evidence="6" id="KW-0677">Repeat</keyword>
<dbReference type="PANTHER" id="PTHR16201:SF35">
    <property type="entry name" value="VACUOLAR AMINO ACID TRANSPORTER YPQ1-RELATED"/>
    <property type="match status" value="1"/>
</dbReference>
<evidence type="ECO:0000256" key="9">
    <source>
        <dbReference type="ARBA" id="ARBA00038039"/>
    </source>
</evidence>
<evidence type="ECO:0000256" key="3">
    <source>
        <dbReference type="ARBA" id="ARBA00022448"/>
    </source>
</evidence>